<dbReference type="InterPro" id="IPR014001">
    <property type="entry name" value="Helicase_ATP-bd"/>
</dbReference>
<protein>
    <submittedName>
        <fullName evidence="7">DEAD/DEAH box helicase</fullName>
    </submittedName>
</protein>
<dbReference type="EMBL" id="JAQJJM010000034">
    <property type="protein sequence ID" value="MDN5133232.1"/>
    <property type="molecule type" value="Genomic_DNA"/>
</dbReference>
<comment type="caution">
    <text evidence="7">The sequence shown here is derived from an EMBL/GenBank/DDBJ whole genome shotgun (WGS) entry which is preliminary data.</text>
</comment>
<dbReference type="Proteomes" id="UP001171508">
    <property type="component" value="Unassembled WGS sequence"/>
</dbReference>
<feature type="domain" description="Helicase C-terminal" evidence="6">
    <location>
        <begin position="384"/>
        <end position="554"/>
    </location>
</feature>
<dbReference type="PROSITE" id="PS51194">
    <property type="entry name" value="HELICASE_CTER"/>
    <property type="match status" value="1"/>
</dbReference>
<dbReference type="InterPro" id="IPR050474">
    <property type="entry name" value="Hel308_SKI2-like"/>
</dbReference>
<evidence type="ECO:0000256" key="4">
    <source>
        <dbReference type="ARBA" id="ARBA00022840"/>
    </source>
</evidence>
<dbReference type="Pfam" id="PF00271">
    <property type="entry name" value="Helicase_C"/>
    <property type="match status" value="1"/>
</dbReference>
<evidence type="ECO:0000256" key="2">
    <source>
        <dbReference type="ARBA" id="ARBA00022801"/>
    </source>
</evidence>
<gene>
    <name evidence="7" type="ORF">PJV92_10910</name>
</gene>
<dbReference type="InterPro" id="IPR001650">
    <property type="entry name" value="Helicase_C-like"/>
</dbReference>
<accession>A0AAP4Q0E6</accession>
<dbReference type="PANTHER" id="PTHR47961:SF8">
    <property type="entry name" value="DEXH-BOX ATP-DEPENDENT RNA HELICASE DEXH15 CHLOROPLASTIC"/>
    <property type="match status" value="1"/>
</dbReference>
<evidence type="ECO:0000313" key="7">
    <source>
        <dbReference type="EMBL" id="MDN5133232.1"/>
    </source>
</evidence>
<dbReference type="GO" id="GO:0003676">
    <property type="term" value="F:nucleic acid binding"/>
    <property type="evidence" value="ECO:0007669"/>
    <property type="project" value="InterPro"/>
</dbReference>
<evidence type="ECO:0000259" key="6">
    <source>
        <dbReference type="PROSITE" id="PS51194"/>
    </source>
</evidence>
<organism evidence="7 8">
    <name type="scientific">Aliarcobacter butzleri</name>
    <dbReference type="NCBI Taxonomy" id="28197"/>
    <lineage>
        <taxon>Bacteria</taxon>
        <taxon>Pseudomonadati</taxon>
        <taxon>Campylobacterota</taxon>
        <taxon>Epsilonproteobacteria</taxon>
        <taxon>Campylobacterales</taxon>
        <taxon>Arcobacteraceae</taxon>
        <taxon>Aliarcobacter</taxon>
    </lineage>
</organism>
<evidence type="ECO:0000259" key="5">
    <source>
        <dbReference type="PROSITE" id="PS51192"/>
    </source>
</evidence>
<reference evidence="7" key="1">
    <citation type="journal article" date="2023" name="Microorganisms">
        <title>Genomic Characterization of Arcobacter butzleri Strains Isolated from Various Sources in Lithuania.</title>
        <authorList>
            <person name="Uljanovas D."/>
            <person name="Golz G."/>
            <person name="Fleischmann S."/>
            <person name="Kudirkiene E."/>
            <person name="Kasetiene N."/>
            <person name="Grineviciene A."/>
            <person name="Tamuleviciene E."/>
            <person name="Aksomaitiene J."/>
            <person name="Alter T."/>
            <person name="Malakauskas M."/>
        </authorList>
    </citation>
    <scope>NUCLEOTIDE SEQUENCE</scope>
    <source>
        <strain evidence="7">H19</strain>
    </source>
</reference>
<dbReference type="GO" id="GO:0004386">
    <property type="term" value="F:helicase activity"/>
    <property type="evidence" value="ECO:0007669"/>
    <property type="project" value="UniProtKB-KW"/>
</dbReference>
<reference evidence="7" key="2">
    <citation type="submission" date="2023-01" db="EMBL/GenBank/DDBJ databases">
        <authorList>
            <person name="Uljanovas D."/>
        </authorList>
    </citation>
    <scope>NUCLEOTIDE SEQUENCE</scope>
    <source>
        <strain evidence="7">H19</strain>
    </source>
</reference>
<sequence length="836" mass="97013">MNEKELINKLVVFDISQNLHHGLELIQTYEISEEEIELLCKVASIKSLSDDSEEQSLAYEIITKLFKNFSEKYPSLYSITYSILSRLGNFPNRELLKDFGFDESQLHQTPILKIETMTREIENSISLSDKRTLLTDFQKQFFDVLTNENFFSVSAPTSAGKSFIFTLSIIKRFLKNKKEKIVLVVPTRALIKELSEKVLNGLKEYSLTNEISIRTVPLVEEDNIDNGIVYILTQERLNTLINETDIVINTLFIDEAQEIQSNRGVVLQNTLELAIKKFSDINLFFASPLINNPKYFNELLNLNYEDKHFTENISPVGQNIIFLSSITKKVHQAKIELLHNNEYLKLGKINFDGKFRETDRMITLANEITKEDELTLIYCNNPSDTEKLALKIAESIDSETNDDDILSLIKFIEEDIHEEYSLIKCLKKGVAYHYGKVPSTVRTSIEKLASDKKLKFIFSTSTLLQGVNLPTKNIILFNPYKGSGQPMERRDFLNLIGRAGRLKYEFQGNIWCIDPSDWKNKSYEGEKLQTIESYYIKMLNEKSDLILDLAKDYKNSKNYDFLPVFGKFYADFLLGESNLQEDAKILNKVDLQEVIQECSNYTLDIPINIIQKHYSIHPKSLNDLYLYFRNEDDIKQWIPKNVFQKKKELPYEDGTFERLLKIFKKIDNIFLNRNNEQHRLYSKYASSWIHDNTLSEIIEDNHSFYLKSNPTRTINTSIRETLDIIESHIRFKYVLYTSAYIDILKVIIEEKNLTEDVYQKIPNLPLYLECGSADPIVINLISIGLSRLTSIKLKKSKYFTCENPTASNCIKALQNINVNHLDIPEICKQEIKTFLS</sequence>
<keyword evidence="3 7" id="KW-0347">Helicase</keyword>
<dbReference type="SMART" id="SM00490">
    <property type="entry name" value="HELICc"/>
    <property type="match status" value="1"/>
</dbReference>
<evidence type="ECO:0000256" key="3">
    <source>
        <dbReference type="ARBA" id="ARBA00022806"/>
    </source>
</evidence>
<dbReference type="GO" id="GO:0016787">
    <property type="term" value="F:hydrolase activity"/>
    <property type="evidence" value="ECO:0007669"/>
    <property type="project" value="UniProtKB-KW"/>
</dbReference>
<keyword evidence="1" id="KW-0547">Nucleotide-binding</keyword>
<proteinExistence type="predicted"/>
<dbReference type="AlphaFoldDB" id="A0AAP4Q0E6"/>
<evidence type="ECO:0000313" key="8">
    <source>
        <dbReference type="Proteomes" id="UP001171508"/>
    </source>
</evidence>
<evidence type="ECO:0000256" key="1">
    <source>
        <dbReference type="ARBA" id="ARBA00022741"/>
    </source>
</evidence>
<dbReference type="SUPFAM" id="SSF52540">
    <property type="entry name" value="P-loop containing nucleoside triphosphate hydrolases"/>
    <property type="match status" value="1"/>
</dbReference>
<keyword evidence="4" id="KW-0067">ATP-binding</keyword>
<dbReference type="PANTHER" id="PTHR47961">
    <property type="entry name" value="DNA POLYMERASE THETA, PUTATIVE (AFU_ORTHOLOGUE AFUA_1G05260)-RELATED"/>
    <property type="match status" value="1"/>
</dbReference>
<name>A0AAP4Q0E6_9BACT</name>
<dbReference type="InterPro" id="IPR011545">
    <property type="entry name" value="DEAD/DEAH_box_helicase_dom"/>
</dbReference>
<dbReference type="Pfam" id="PF00270">
    <property type="entry name" value="DEAD"/>
    <property type="match status" value="1"/>
</dbReference>
<keyword evidence="2" id="KW-0378">Hydrolase</keyword>
<dbReference type="InterPro" id="IPR027417">
    <property type="entry name" value="P-loop_NTPase"/>
</dbReference>
<dbReference type="SMART" id="SM00487">
    <property type="entry name" value="DEXDc"/>
    <property type="match status" value="1"/>
</dbReference>
<dbReference type="GO" id="GO:0005524">
    <property type="term" value="F:ATP binding"/>
    <property type="evidence" value="ECO:0007669"/>
    <property type="project" value="UniProtKB-KW"/>
</dbReference>
<dbReference type="PROSITE" id="PS51192">
    <property type="entry name" value="HELICASE_ATP_BIND_1"/>
    <property type="match status" value="1"/>
</dbReference>
<dbReference type="RefSeq" id="WP_260912175.1">
    <property type="nucleotide sequence ID" value="NZ_JAPZCV010000032.1"/>
</dbReference>
<feature type="domain" description="Helicase ATP-binding" evidence="5">
    <location>
        <begin position="142"/>
        <end position="289"/>
    </location>
</feature>
<dbReference type="Gene3D" id="3.40.50.300">
    <property type="entry name" value="P-loop containing nucleotide triphosphate hydrolases"/>
    <property type="match status" value="2"/>
</dbReference>